<keyword evidence="3" id="KW-1185">Reference proteome</keyword>
<dbReference type="EMBL" id="AZEA01000002">
    <property type="protein sequence ID" value="KRK89607.1"/>
    <property type="molecule type" value="Genomic_DNA"/>
</dbReference>
<protein>
    <recommendedName>
        <fullName evidence="4">Addiction module toxin RelE</fullName>
    </recommendedName>
</protein>
<dbReference type="RefSeq" id="WP_057823498.1">
    <property type="nucleotide sequence ID" value="NZ_AZEA01000002.1"/>
</dbReference>
<organism evidence="2 3">
    <name type="scientific">Lentilactobacillus sunkii DSM 19904</name>
    <dbReference type="NCBI Taxonomy" id="1423808"/>
    <lineage>
        <taxon>Bacteria</taxon>
        <taxon>Bacillati</taxon>
        <taxon>Bacillota</taxon>
        <taxon>Bacilli</taxon>
        <taxon>Lactobacillales</taxon>
        <taxon>Lactobacillaceae</taxon>
        <taxon>Lentilactobacillus</taxon>
    </lineage>
</organism>
<comment type="caution">
    <text evidence="2">The sequence shown here is derived from an EMBL/GenBank/DDBJ whole genome shotgun (WGS) entry which is preliminary data.</text>
</comment>
<dbReference type="AlphaFoldDB" id="A0A0R1LD04"/>
<reference evidence="2 3" key="1">
    <citation type="journal article" date="2015" name="Genome Announc.">
        <title>Expanding the biotechnology potential of lactobacilli through comparative genomics of 213 strains and associated genera.</title>
        <authorList>
            <person name="Sun Z."/>
            <person name="Harris H.M."/>
            <person name="McCann A."/>
            <person name="Guo C."/>
            <person name="Argimon S."/>
            <person name="Zhang W."/>
            <person name="Yang X."/>
            <person name="Jeffery I.B."/>
            <person name="Cooney J.C."/>
            <person name="Kagawa T.F."/>
            <person name="Liu W."/>
            <person name="Song Y."/>
            <person name="Salvetti E."/>
            <person name="Wrobel A."/>
            <person name="Rasinkangas P."/>
            <person name="Parkhill J."/>
            <person name="Rea M.C."/>
            <person name="O'Sullivan O."/>
            <person name="Ritari J."/>
            <person name="Douillard F.P."/>
            <person name="Paul Ross R."/>
            <person name="Yang R."/>
            <person name="Briner A.E."/>
            <person name="Felis G.E."/>
            <person name="de Vos W.M."/>
            <person name="Barrangou R."/>
            <person name="Klaenhammer T.R."/>
            <person name="Caufield P.W."/>
            <person name="Cui Y."/>
            <person name="Zhang H."/>
            <person name="O'Toole P.W."/>
        </authorList>
    </citation>
    <scope>NUCLEOTIDE SEQUENCE [LARGE SCALE GENOMIC DNA]</scope>
    <source>
        <strain evidence="2 3">DSM 19904</strain>
    </source>
</reference>
<feature type="region of interest" description="Disordered" evidence="1">
    <location>
        <begin position="90"/>
        <end position="118"/>
    </location>
</feature>
<dbReference type="InterPro" id="IPR009241">
    <property type="entry name" value="HigB-like"/>
</dbReference>
<feature type="compositionally biased region" description="Basic and acidic residues" evidence="1">
    <location>
        <begin position="107"/>
        <end position="118"/>
    </location>
</feature>
<evidence type="ECO:0008006" key="4">
    <source>
        <dbReference type="Google" id="ProtNLM"/>
    </source>
</evidence>
<evidence type="ECO:0000256" key="1">
    <source>
        <dbReference type="SAM" id="MobiDB-lite"/>
    </source>
</evidence>
<dbReference type="Proteomes" id="UP000051581">
    <property type="component" value="Unassembled WGS sequence"/>
</dbReference>
<evidence type="ECO:0000313" key="3">
    <source>
        <dbReference type="Proteomes" id="UP000051581"/>
    </source>
</evidence>
<dbReference type="Pfam" id="PF05973">
    <property type="entry name" value="Gp49"/>
    <property type="match status" value="1"/>
</dbReference>
<sequence>MKFHYYDYKEFRKFLDNLSEEDMSIILSKIRMAERIGIVSAMKYQFIKKLEPNLYEIRIYLSHDISRSIYFKSVEGNYVISNSFIKKTQKTPQSELKKARHRRRKFNDRNREPNQRSQ</sequence>
<proteinExistence type="predicted"/>
<evidence type="ECO:0000313" key="2">
    <source>
        <dbReference type="EMBL" id="KRK89607.1"/>
    </source>
</evidence>
<accession>A0A0R1LD04</accession>
<gene>
    <name evidence="2" type="ORF">FD17_GL001198</name>
</gene>
<name>A0A0R1LD04_9LACO</name>